<dbReference type="GO" id="GO:0000272">
    <property type="term" value="P:polysaccharide catabolic process"/>
    <property type="evidence" value="ECO:0007669"/>
    <property type="project" value="InterPro"/>
</dbReference>
<feature type="chain" id="PRO_5041999932" evidence="5">
    <location>
        <begin position="24"/>
        <end position="470"/>
    </location>
</feature>
<dbReference type="InterPro" id="IPR017853">
    <property type="entry name" value="GH"/>
</dbReference>
<evidence type="ECO:0000313" key="7">
    <source>
        <dbReference type="EMBL" id="MCI5755819.1"/>
    </source>
</evidence>
<keyword evidence="2 3" id="KW-0326">Glycosidase</keyword>
<feature type="region of interest" description="Disordered" evidence="4">
    <location>
        <begin position="25"/>
        <end position="59"/>
    </location>
</feature>
<dbReference type="InterPro" id="IPR001547">
    <property type="entry name" value="Glyco_hydro_5"/>
</dbReference>
<comment type="caution">
    <text evidence="7">The sequence shown here is derived from an EMBL/GenBank/DDBJ whole genome shotgun (WGS) entry which is preliminary data.</text>
</comment>
<keyword evidence="1 3" id="KW-0378">Hydrolase</keyword>
<evidence type="ECO:0000256" key="4">
    <source>
        <dbReference type="SAM" id="MobiDB-lite"/>
    </source>
</evidence>
<protein>
    <submittedName>
        <fullName evidence="7">Cellulase family glycosylhydrolase</fullName>
    </submittedName>
</protein>
<evidence type="ECO:0000256" key="1">
    <source>
        <dbReference type="ARBA" id="ARBA00022801"/>
    </source>
</evidence>
<evidence type="ECO:0000256" key="3">
    <source>
        <dbReference type="RuleBase" id="RU361153"/>
    </source>
</evidence>
<sequence length="470" mass="53106">MKKTIALLLAAVMLSGICGCTKPGEGNTAGTTGGKTTVSTGDSQTTDKPDDTTKTPDDTNVRVKMSSKPKEIKETDFSGYGLQVNDEGMITLNGKPFYGYGVNFHPAFHLALDKQFYGDMHTDIEAHFSKLAAEGIPVMRINFNIYYGKDVGLWDKAASKDRWFGAMDYIIALAEKYNIGIIASLFWNVDSFCEYTGDKLDMITSPDSASTLLRMKYIEEVVGRYKYSPAIYAWEIGNELNLAVDIKNTEFIGTDGTKKMFTSEMLTAYYKLIGDAIRKEDPYRMITGGDAAPRLCSMALWRSGGNVWQPNNSYDENKTTFQWYTPAPLDTISLHYPELEYMEDYVKIAKELKIGLYVGEFHSTLFHDNPGDKISPEENENEAREQSTWYEIRDTFERLGVQLTTYWCYGTYSQARRIDSASLELGVLDGYVNNYYVNEGLKEVNEKFISEGKNDAVSYWNSAEYALFRK</sequence>
<accession>A0AAE3K1Q3</accession>
<evidence type="ECO:0000256" key="2">
    <source>
        <dbReference type="ARBA" id="ARBA00023295"/>
    </source>
</evidence>
<evidence type="ECO:0000313" key="8">
    <source>
        <dbReference type="Proteomes" id="UP001139365"/>
    </source>
</evidence>
<evidence type="ECO:0000259" key="6">
    <source>
        <dbReference type="Pfam" id="PF00150"/>
    </source>
</evidence>
<gene>
    <name evidence="7" type="ORF">MR241_05940</name>
</gene>
<dbReference type="Gene3D" id="3.20.20.80">
    <property type="entry name" value="Glycosidases"/>
    <property type="match status" value="1"/>
</dbReference>
<reference evidence="7 8" key="1">
    <citation type="submission" date="2022-03" db="EMBL/GenBank/DDBJ databases">
        <title>Metagenome-assembled genomes from swine fecal metagenomes.</title>
        <authorList>
            <person name="Holman D.B."/>
            <person name="Kommadath A."/>
        </authorList>
    </citation>
    <scope>NUCLEOTIDE SEQUENCE [LARGE SCALE GENOMIC DNA]</scope>
    <source>
        <strain evidence="7">SUG147</strain>
    </source>
</reference>
<feature type="signal peptide" evidence="5">
    <location>
        <begin position="1"/>
        <end position="23"/>
    </location>
</feature>
<proteinExistence type="inferred from homology"/>
<dbReference type="Pfam" id="PF00150">
    <property type="entry name" value="Cellulase"/>
    <property type="match status" value="1"/>
</dbReference>
<keyword evidence="5" id="KW-0732">Signal</keyword>
<evidence type="ECO:0000256" key="5">
    <source>
        <dbReference type="SAM" id="SignalP"/>
    </source>
</evidence>
<dbReference type="EMBL" id="JALEMU010000093">
    <property type="protein sequence ID" value="MCI5755819.1"/>
    <property type="molecule type" value="Genomic_DNA"/>
</dbReference>
<feature type="domain" description="Glycoside hydrolase family 5" evidence="6">
    <location>
        <begin position="94"/>
        <end position="364"/>
    </location>
</feature>
<dbReference type="SUPFAM" id="SSF51445">
    <property type="entry name" value="(Trans)glycosidases"/>
    <property type="match status" value="1"/>
</dbReference>
<feature type="compositionally biased region" description="Low complexity" evidence="4">
    <location>
        <begin position="25"/>
        <end position="41"/>
    </location>
</feature>
<dbReference type="PROSITE" id="PS51257">
    <property type="entry name" value="PROKAR_LIPOPROTEIN"/>
    <property type="match status" value="1"/>
</dbReference>
<comment type="similarity">
    <text evidence="3">Belongs to the glycosyl hydrolase 5 (cellulase A) family.</text>
</comment>
<name>A0AAE3K1Q3_9BACT</name>
<dbReference type="AlphaFoldDB" id="A0AAE3K1Q3"/>
<organism evidence="7 8">
    <name type="scientific">Candidatus Colimorpha enterica</name>
    <dbReference type="NCBI Taxonomy" id="3083063"/>
    <lineage>
        <taxon>Bacteria</taxon>
        <taxon>Pseudomonadati</taxon>
        <taxon>Bacteroidota</taxon>
        <taxon>Bacteroidia</taxon>
        <taxon>Bacteroidales</taxon>
        <taxon>Candidatus Colimorpha</taxon>
    </lineage>
</organism>
<dbReference type="GO" id="GO:0004553">
    <property type="term" value="F:hydrolase activity, hydrolyzing O-glycosyl compounds"/>
    <property type="evidence" value="ECO:0007669"/>
    <property type="project" value="InterPro"/>
</dbReference>
<dbReference type="Proteomes" id="UP001139365">
    <property type="component" value="Unassembled WGS sequence"/>
</dbReference>
<feature type="compositionally biased region" description="Basic and acidic residues" evidence="4">
    <location>
        <begin position="45"/>
        <end position="59"/>
    </location>
</feature>